<sequence>MSPADRKRIVHHLIRAVILTGFAMYIVFLVRSDNLTLYIAPRMTIYVKLSAIGLYATAIYQLYAALQAWAGRKTAACECNHEPPSSITKNILIYGMFVLPLVLGFTLPDAALGSSAAAKKGVNFAGAEVLNSGSSRAATLPPAGSGVQDEPVKTAAPLPGGVKTDEELDVMFPADEYTEAHASYGKKLYAQEVISVPEKQFIETLTTLDLFRQNYIGKTVEISGFVHRQEGMTKNQFALSRFAMNCCSADALPYGLMISYPRAATYNNDVWLKVRGELTEELFDGNKIIVLKAKQLQAIAAPESPYIYPDYDFGL</sequence>
<dbReference type="InterPro" id="IPR048447">
    <property type="entry name" value="DUF1980_C"/>
</dbReference>
<feature type="domain" description="DUF1980" evidence="2">
    <location>
        <begin position="14"/>
        <end position="123"/>
    </location>
</feature>
<dbReference type="Pfam" id="PF21537">
    <property type="entry name" value="DUF1980_C"/>
    <property type="match status" value="1"/>
</dbReference>
<dbReference type="Proteomes" id="UP000838686">
    <property type="component" value="Unassembled WGS sequence"/>
</dbReference>
<evidence type="ECO:0000259" key="3">
    <source>
        <dbReference type="Pfam" id="PF21537"/>
    </source>
</evidence>
<feature type="transmembrane region" description="Helical" evidence="1">
    <location>
        <begin position="12"/>
        <end position="30"/>
    </location>
</feature>
<keyword evidence="1" id="KW-1133">Transmembrane helix</keyword>
<evidence type="ECO:0000313" key="4">
    <source>
        <dbReference type="EMBL" id="CAH1211481.1"/>
    </source>
</evidence>
<dbReference type="Pfam" id="PF09323">
    <property type="entry name" value="DUF1980"/>
    <property type="match status" value="1"/>
</dbReference>
<reference evidence="4" key="1">
    <citation type="submission" date="2022-01" db="EMBL/GenBank/DDBJ databases">
        <authorList>
            <person name="Criscuolo A."/>
        </authorList>
    </citation>
    <scope>NUCLEOTIDE SEQUENCE</scope>
    <source>
        <strain evidence="4">CIP111893</strain>
    </source>
</reference>
<comment type="caution">
    <text evidence="4">The sequence shown here is derived from an EMBL/GenBank/DDBJ whole genome shotgun (WGS) entry which is preliminary data.</text>
</comment>
<feature type="transmembrane region" description="Helical" evidence="1">
    <location>
        <begin position="91"/>
        <end position="108"/>
    </location>
</feature>
<accession>A0ABM9CGJ2</accession>
<name>A0ABM9CGJ2_9BACL</name>
<keyword evidence="1" id="KW-0812">Transmembrane</keyword>
<dbReference type="InterPro" id="IPR048493">
    <property type="entry name" value="DUF1980_N"/>
</dbReference>
<dbReference type="EMBL" id="CAKMMF010000019">
    <property type="protein sequence ID" value="CAH1211481.1"/>
    <property type="molecule type" value="Genomic_DNA"/>
</dbReference>
<dbReference type="NCBIfam" id="TIGR03943">
    <property type="entry name" value="TIGR03943 family putative permease subunit"/>
    <property type="match status" value="1"/>
</dbReference>
<evidence type="ECO:0000256" key="1">
    <source>
        <dbReference type="SAM" id="Phobius"/>
    </source>
</evidence>
<gene>
    <name evidence="4" type="ORF">PAECIP111893_03413</name>
</gene>
<evidence type="ECO:0000259" key="2">
    <source>
        <dbReference type="Pfam" id="PF09323"/>
    </source>
</evidence>
<dbReference type="RefSeq" id="WP_236343742.1">
    <property type="nucleotide sequence ID" value="NZ_CAKMMF010000019.1"/>
</dbReference>
<dbReference type="InterPro" id="IPR015402">
    <property type="entry name" value="DUF1980"/>
</dbReference>
<dbReference type="InterPro" id="IPR052955">
    <property type="entry name" value="UPF0703_membrane_permease"/>
</dbReference>
<evidence type="ECO:0000313" key="5">
    <source>
        <dbReference type="Proteomes" id="UP000838686"/>
    </source>
</evidence>
<feature type="transmembrane region" description="Helical" evidence="1">
    <location>
        <begin position="50"/>
        <end position="70"/>
    </location>
</feature>
<keyword evidence="1" id="KW-0472">Membrane</keyword>
<keyword evidence="5" id="KW-1185">Reference proteome</keyword>
<protein>
    <submittedName>
        <fullName evidence="4">Two-component membrane permease complex subunit SMU_746c</fullName>
    </submittedName>
</protein>
<dbReference type="PANTHER" id="PTHR40047:SF1">
    <property type="entry name" value="UPF0703 PROTEIN YCGQ"/>
    <property type="match status" value="1"/>
</dbReference>
<proteinExistence type="predicted"/>
<organism evidence="4 5">
    <name type="scientific">Paenibacillus plantiphilus</name>
    <dbReference type="NCBI Taxonomy" id="2905650"/>
    <lineage>
        <taxon>Bacteria</taxon>
        <taxon>Bacillati</taxon>
        <taxon>Bacillota</taxon>
        <taxon>Bacilli</taxon>
        <taxon>Bacillales</taxon>
        <taxon>Paenibacillaceae</taxon>
        <taxon>Paenibacillus</taxon>
    </lineage>
</organism>
<feature type="domain" description="DUF1980" evidence="3">
    <location>
        <begin position="173"/>
        <end position="309"/>
    </location>
</feature>
<dbReference type="PANTHER" id="PTHR40047">
    <property type="entry name" value="UPF0703 PROTEIN YCGQ"/>
    <property type="match status" value="1"/>
</dbReference>